<keyword evidence="3" id="KW-1185">Reference proteome</keyword>
<dbReference type="RefSeq" id="WP_317770810.1">
    <property type="nucleotide sequence ID" value="NZ_JAWMAJ010000022.1"/>
</dbReference>
<evidence type="ECO:0000313" key="3">
    <source>
        <dbReference type="Proteomes" id="UP001187346"/>
    </source>
</evidence>
<keyword evidence="1" id="KW-0732">Signal</keyword>
<gene>
    <name evidence="2" type="ORF">R5A26_09295</name>
</gene>
<name>A0ABU4F6D3_9ACTN</name>
<feature type="chain" id="PRO_5046000687" evidence="1">
    <location>
        <begin position="29"/>
        <end position="405"/>
    </location>
</feature>
<organism evidence="2 3">
    <name type="scientific">Streptomyces prunicolor</name>
    <dbReference type="NCBI Taxonomy" id="67348"/>
    <lineage>
        <taxon>Bacteria</taxon>
        <taxon>Bacillati</taxon>
        <taxon>Actinomycetota</taxon>
        <taxon>Actinomycetes</taxon>
        <taxon>Kitasatosporales</taxon>
        <taxon>Streptomycetaceae</taxon>
        <taxon>Streptomyces</taxon>
    </lineage>
</organism>
<sequence>MQWSRSVPRVLAVTAIPAVLMVSSLTSASGQEATGATGASVGKAVFVLDSDSGRFGGTRQALTSSSTRVSTVSSYVGQASDSQILSAGGQKVIADTTLASSPVAAERAAWAASSRFVDLSWPDLGAGRYTVYRDGVRIADTTGHSLRDTGVTAGGEVDYKITGEVGELGHTWGLTATVPRSDDAATLAKTASRIEAKAKKYTKTTVVWRSFIRQKWATVPTKLGSVSGCKYTKGYKYKGDNRGFSSKVTGPSFRAGLRGVVYWTKSAYDLFPETGWTQVYNAKTGKFVAKRKASTKKIDFTTKTRFDGKTRAVHGQIEATDPFCPKTGAKRAGIGVYYDARLARNGDFYVSGKYRQAPDSEMYLYGYTSATKHSTKAVHQSRMKSLLCLSQPMCELGTIGNNGGY</sequence>
<evidence type="ECO:0000256" key="1">
    <source>
        <dbReference type="SAM" id="SignalP"/>
    </source>
</evidence>
<proteinExistence type="predicted"/>
<evidence type="ECO:0000313" key="2">
    <source>
        <dbReference type="EMBL" id="MDV7216147.1"/>
    </source>
</evidence>
<dbReference type="EMBL" id="JAWMAJ010000022">
    <property type="protein sequence ID" value="MDV7216147.1"/>
    <property type="molecule type" value="Genomic_DNA"/>
</dbReference>
<feature type="signal peptide" evidence="1">
    <location>
        <begin position="1"/>
        <end position="28"/>
    </location>
</feature>
<protein>
    <submittedName>
        <fullName evidence="2">Uncharacterized protein</fullName>
    </submittedName>
</protein>
<reference evidence="2 3" key="1">
    <citation type="submission" date="2023-10" db="EMBL/GenBank/DDBJ databases">
        <title>Characterization of rhizosphere-enriched actinobacteria from wheat plants lab-grown on chernevaya soil.</title>
        <authorList>
            <person name="Tikhonova E.N."/>
            <person name="Konopkin A."/>
            <person name="Kravchenko I.K."/>
        </authorList>
    </citation>
    <scope>NUCLEOTIDE SEQUENCE [LARGE SCALE GENOMIC DNA]</scope>
    <source>
        <strain evidence="2 3">RR29</strain>
    </source>
</reference>
<dbReference type="Proteomes" id="UP001187346">
    <property type="component" value="Unassembled WGS sequence"/>
</dbReference>
<comment type="caution">
    <text evidence="2">The sequence shown here is derived from an EMBL/GenBank/DDBJ whole genome shotgun (WGS) entry which is preliminary data.</text>
</comment>
<accession>A0ABU4F6D3</accession>